<reference evidence="1" key="2">
    <citation type="journal article" date="2015" name="Fish Shellfish Immunol.">
        <title>Early steps in the European eel (Anguilla anguilla)-Vibrio vulnificus interaction in the gills: Role of the RtxA13 toxin.</title>
        <authorList>
            <person name="Callol A."/>
            <person name="Pajuelo D."/>
            <person name="Ebbesson L."/>
            <person name="Teles M."/>
            <person name="MacKenzie S."/>
            <person name="Amaro C."/>
        </authorList>
    </citation>
    <scope>NUCLEOTIDE SEQUENCE</scope>
</reference>
<dbReference type="AlphaFoldDB" id="A0A0E9TNE4"/>
<organism evidence="1">
    <name type="scientific">Anguilla anguilla</name>
    <name type="common">European freshwater eel</name>
    <name type="synonym">Muraena anguilla</name>
    <dbReference type="NCBI Taxonomy" id="7936"/>
    <lineage>
        <taxon>Eukaryota</taxon>
        <taxon>Metazoa</taxon>
        <taxon>Chordata</taxon>
        <taxon>Craniata</taxon>
        <taxon>Vertebrata</taxon>
        <taxon>Euteleostomi</taxon>
        <taxon>Actinopterygii</taxon>
        <taxon>Neopterygii</taxon>
        <taxon>Teleostei</taxon>
        <taxon>Anguilliformes</taxon>
        <taxon>Anguillidae</taxon>
        <taxon>Anguilla</taxon>
    </lineage>
</organism>
<dbReference type="EMBL" id="GBXM01054349">
    <property type="protein sequence ID" value="JAH54228.1"/>
    <property type="molecule type" value="Transcribed_RNA"/>
</dbReference>
<name>A0A0E9TNE4_ANGAN</name>
<reference evidence="1" key="1">
    <citation type="submission" date="2014-11" db="EMBL/GenBank/DDBJ databases">
        <authorList>
            <person name="Amaro Gonzalez C."/>
        </authorList>
    </citation>
    <scope>NUCLEOTIDE SEQUENCE</scope>
</reference>
<proteinExistence type="predicted"/>
<protein>
    <submittedName>
        <fullName evidence="1">Uncharacterized protein</fullName>
    </submittedName>
</protein>
<sequence>MFLKIVGRWLQLIKLDQSNQ</sequence>
<evidence type="ECO:0000313" key="1">
    <source>
        <dbReference type="EMBL" id="JAH54228.1"/>
    </source>
</evidence>
<accession>A0A0E9TNE4</accession>